<keyword evidence="3 7" id="KW-0489">Methyltransferase</keyword>
<organism evidence="7 8">
    <name type="scientific">Methanospirillum lacunae</name>
    <dbReference type="NCBI Taxonomy" id="668570"/>
    <lineage>
        <taxon>Archaea</taxon>
        <taxon>Methanobacteriati</taxon>
        <taxon>Methanobacteriota</taxon>
        <taxon>Stenosarchaea group</taxon>
        <taxon>Methanomicrobia</taxon>
        <taxon>Methanomicrobiales</taxon>
        <taxon>Methanospirillaceae</taxon>
        <taxon>Methanospirillum</taxon>
    </lineage>
</organism>
<dbReference type="PANTHER" id="PTHR43182">
    <property type="entry name" value="COBALT-PRECORRIN-6B C(15)-METHYLTRANSFERASE (DECARBOXYLATING)"/>
    <property type="match status" value="1"/>
</dbReference>
<dbReference type="GO" id="GO:0009236">
    <property type="term" value="P:cobalamin biosynthetic process"/>
    <property type="evidence" value="ECO:0007669"/>
    <property type="project" value="UniProtKB-UniPathway"/>
</dbReference>
<dbReference type="UniPathway" id="UPA00148"/>
<dbReference type="Pfam" id="PF00590">
    <property type="entry name" value="TP_methylase"/>
    <property type="match status" value="1"/>
</dbReference>
<dbReference type="NCBIfam" id="TIGR02467">
    <property type="entry name" value="CbiE"/>
    <property type="match status" value="1"/>
</dbReference>
<dbReference type="InterPro" id="IPR012818">
    <property type="entry name" value="CbiE"/>
</dbReference>
<gene>
    <name evidence="7" type="ORF">DK846_14020</name>
</gene>
<dbReference type="AlphaFoldDB" id="A0A2V2MW35"/>
<feature type="domain" description="Tetrapyrrole methylase" evidence="6">
    <location>
        <begin position="3"/>
        <end position="175"/>
    </location>
</feature>
<sequence>MKIVGVGCGPNLLTCQAKMVIKSATLIFGSERAIALVQDSIPPECEVKTIEDYRALKSLPDETVLLSTGDPMLSGLGYLPGEVIPGISSVQLGAARLHIPLTNLLVLTAHGRGYDETMHTVCDEVKRDRSLCLITDPEFNIGNLADRLNPYPDYRLVICQDIGYPEEKIIKGTVDSPPHATSGMYILFLLPSV</sequence>
<dbReference type="GeneID" id="97547770"/>
<keyword evidence="5" id="KW-0949">S-adenosyl-L-methionine</keyword>
<evidence type="ECO:0000313" key="7">
    <source>
        <dbReference type="EMBL" id="PWR70510.1"/>
    </source>
</evidence>
<evidence type="ECO:0000256" key="5">
    <source>
        <dbReference type="ARBA" id="ARBA00022691"/>
    </source>
</evidence>
<dbReference type="CDD" id="cd11644">
    <property type="entry name" value="Precorrin-6Y-MT"/>
    <property type="match status" value="1"/>
</dbReference>
<evidence type="ECO:0000256" key="1">
    <source>
        <dbReference type="ARBA" id="ARBA00004953"/>
    </source>
</evidence>
<dbReference type="NCBIfam" id="NF004461">
    <property type="entry name" value="PRK05787.2-4"/>
    <property type="match status" value="1"/>
</dbReference>
<accession>A0A2V2MW35</accession>
<dbReference type="Proteomes" id="UP000245657">
    <property type="component" value="Unassembled WGS sequence"/>
</dbReference>
<name>A0A2V2MW35_9EURY</name>
<evidence type="ECO:0000256" key="2">
    <source>
        <dbReference type="ARBA" id="ARBA00022573"/>
    </source>
</evidence>
<proteinExistence type="predicted"/>
<dbReference type="InterPro" id="IPR035996">
    <property type="entry name" value="4pyrrol_Methylase_sf"/>
</dbReference>
<dbReference type="InterPro" id="IPR014776">
    <property type="entry name" value="4pyrrole_Mease_sub2"/>
</dbReference>
<dbReference type="RefSeq" id="WP_109969594.1">
    <property type="nucleotide sequence ID" value="NZ_CP176093.1"/>
</dbReference>
<dbReference type="GO" id="GO:0032259">
    <property type="term" value="P:methylation"/>
    <property type="evidence" value="ECO:0007669"/>
    <property type="project" value="UniProtKB-KW"/>
</dbReference>
<dbReference type="InterPro" id="IPR050714">
    <property type="entry name" value="Cobalamin_biosynth_MTase"/>
</dbReference>
<dbReference type="GO" id="GO:0008276">
    <property type="term" value="F:protein methyltransferase activity"/>
    <property type="evidence" value="ECO:0007669"/>
    <property type="project" value="InterPro"/>
</dbReference>
<keyword evidence="2" id="KW-0169">Cobalamin biosynthesis</keyword>
<reference evidence="7 8" key="1">
    <citation type="submission" date="2018-05" db="EMBL/GenBank/DDBJ databases">
        <title>Draft genome of Methanospirillum lacunae Ki8-1.</title>
        <authorList>
            <person name="Dueholm M.S."/>
            <person name="Nielsen P.H."/>
            <person name="Bakmann L.F."/>
            <person name="Otzen D.E."/>
        </authorList>
    </citation>
    <scope>NUCLEOTIDE SEQUENCE [LARGE SCALE GENOMIC DNA]</scope>
    <source>
        <strain evidence="7 8">Ki8-1</strain>
    </source>
</reference>
<protein>
    <submittedName>
        <fullName evidence="7">Cobalt-precorrin-7 (C(5))-methyltransferase</fullName>
    </submittedName>
</protein>
<dbReference type="InterPro" id="IPR000878">
    <property type="entry name" value="4pyrrol_Mease"/>
</dbReference>
<dbReference type="InterPro" id="IPR014777">
    <property type="entry name" value="4pyrrole_Mease_sub1"/>
</dbReference>
<dbReference type="OrthoDB" id="42238at2157"/>
<comment type="pathway">
    <text evidence="1">Cofactor biosynthesis; adenosylcobalamin biosynthesis.</text>
</comment>
<evidence type="ECO:0000256" key="4">
    <source>
        <dbReference type="ARBA" id="ARBA00022679"/>
    </source>
</evidence>
<dbReference type="Gene3D" id="3.40.1010.10">
    <property type="entry name" value="Cobalt-precorrin-4 Transmethylase, Domain 1"/>
    <property type="match status" value="1"/>
</dbReference>
<evidence type="ECO:0000313" key="8">
    <source>
        <dbReference type="Proteomes" id="UP000245657"/>
    </source>
</evidence>
<evidence type="ECO:0000259" key="6">
    <source>
        <dbReference type="Pfam" id="PF00590"/>
    </source>
</evidence>
<evidence type="ECO:0000256" key="3">
    <source>
        <dbReference type="ARBA" id="ARBA00022603"/>
    </source>
</evidence>
<keyword evidence="4 7" id="KW-0808">Transferase</keyword>
<dbReference type="EMBL" id="QGMY01000011">
    <property type="protein sequence ID" value="PWR70510.1"/>
    <property type="molecule type" value="Genomic_DNA"/>
</dbReference>
<dbReference type="Gene3D" id="3.30.950.10">
    <property type="entry name" value="Methyltransferase, Cobalt-precorrin-4 Transmethylase, Domain 2"/>
    <property type="match status" value="1"/>
</dbReference>
<dbReference type="PANTHER" id="PTHR43182:SF1">
    <property type="entry name" value="COBALT-PRECORRIN-7 C(5)-METHYLTRANSFERASE"/>
    <property type="match status" value="1"/>
</dbReference>
<keyword evidence="8" id="KW-1185">Reference proteome</keyword>
<dbReference type="SUPFAM" id="SSF53790">
    <property type="entry name" value="Tetrapyrrole methylase"/>
    <property type="match status" value="1"/>
</dbReference>
<comment type="caution">
    <text evidence="7">The sequence shown here is derived from an EMBL/GenBank/DDBJ whole genome shotgun (WGS) entry which is preliminary data.</text>
</comment>